<feature type="domain" description="RRM" evidence="4">
    <location>
        <begin position="110"/>
        <end position="188"/>
    </location>
</feature>
<accession>A0A1W0WD08</accession>
<keyword evidence="2" id="KW-0539">Nucleus</keyword>
<gene>
    <name evidence="5" type="ORF">BV898_12620</name>
</gene>
<dbReference type="GO" id="GO:0005654">
    <property type="term" value="C:nucleoplasm"/>
    <property type="evidence" value="ECO:0007669"/>
    <property type="project" value="TreeGrafter"/>
</dbReference>
<evidence type="ECO:0000313" key="5">
    <source>
        <dbReference type="EMBL" id="OQV13079.1"/>
    </source>
</evidence>
<feature type="domain" description="RRM" evidence="4">
    <location>
        <begin position="31"/>
        <end position="108"/>
    </location>
</feature>
<dbReference type="PROSITE" id="PS50102">
    <property type="entry name" value="RRM"/>
    <property type="match status" value="2"/>
</dbReference>
<proteinExistence type="predicted"/>
<dbReference type="GO" id="GO:0003723">
    <property type="term" value="F:RNA binding"/>
    <property type="evidence" value="ECO:0007669"/>
    <property type="project" value="UniProtKB-UniRule"/>
</dbReference>
<dbReference type="InterPro" id="IPR035979">
    <property type="entry name" value="RBD_domain_sf"/>
</dbReference>
<dbReference type="AlphaFoldDB" id="A0A1W0WD08"/>
<evidence type="ECO:0000256" key="3">
    <source>
        <dbReference type="PROSITE-ProRule" id="PRU00176"/>
    </source>
</evidence>
<name>A0A1W0WD08_HYPEX</name>
<comment type="subcellular location">
    <subcellularLocation>
        <location evidence="1">Nucleus</location>
    </subcellularLocation>
</comment>
<dbReference type="SMART" id="SM00360">
    <property type="entry name" value="RRM"/>
    <property type="match status" value="2"/>
</dbReference>
<reference evidence="6" key="1">
    <citation type="submission" date="2017-01" db="EMBL/GenBank/DDBJ databases">
        <title>Comparative genomics of anhydrobiosis in the tardigrade Hypsibius dujardini.</title>
        <authorList>
            <person name="Yoshida Y."/>
            <person name="Koutsovoulos G."/>
            <person name="Laetsch D."/>
            <person name="Stevens L."/>
            <person name="Kumar S."/>
            <person name="Horikawa D."/>
            <person name="Ishino K."/>
            <person name="Komine S."/>
            <person name="Tomita M."/>
            <person name="Blaxter M."/>
            <person name="Arakawa K."/>
        </authorList>
    </citation>
    <scope>NUCLEOTIDE SEQUENCE [LARGE SCALE GENOMIC DNA]</scope>
    <source>
        <strain evidence="6">Z151</strain>
    </source>
</reference>
<dbReference type="InterPro" id="IPR000504">
    <property type="entry name" value="RRM_dom"/>
</dbReference>
<evidence type="ECO:0000259" key="4">
    <source>
        <dbReference type="PROSITE" id="PS50102"/>
    </source>
</evidence>
<evidence type="ECO:0000313" key="6">
    <source>
        <dbReference type="Proteomes" id="UP000192578"/>
    </source>
</evidence>
<sequence length="275" mass="30712">MFASPRYGTSSGAVKEPFDLDAANLDSIEKRKIFVGGLSLDTEDDDLKDHFAQYGTVMHCVVRRDPMTGKSKGYGFVTFSSSSAIEKVFKISSHVIKGCRIDPKLVEPRLKVFVGGLDPQMNDDDLKTYFKQFGTVLQLEWPRDQMRNNQKKNYAFVVFENERVVNYVVTNAKQEIGGRMCDVRKAIPPAQKTQQQGGMEKTQQLSVSVRQTNYGFVESDNKRVVNDVASNAKQEIGGGMCDLRKAIPPAPMTQQQGGMAKTQEISVSVRLQLQL</sequence>
<dbReference type="GO" id="GO:0010468">
    <property type="term" value="P:regulation of gene expression"/>
    <property type="evidence" value="ECO:0007669"/>
    <property type="project" value="TreeGrafter"/>
</dbReference>
<dbReference type="SUPFAM" id="SSF54928">
    <property type="entry name" value="RNA-binding domain, RBD"/>
    <property type="match status" value="2"/>
</dbReference>
<dbReference type="Gene3D" id="3.30.70.330">
    <property type="match status" value="2"/>
</dbReference>
<dbReference type="PANTHER" id="PTHR48033">
    <property type="entry name" value="RNA-BINDING (RRM/RBD/RNP MOTIFS) FAMILY PROTEIN"/>
    <property type="match status" value="1"/>
</dbReference>
<dbReference type="Proteomes" id="UP000192578">
    <property type="component" value="Unassembled WGS sequence"/>
</dbReference>
<dbReference type="InterPro" id="IPR012677">
    <property type="entry name" value="Nucleotide-bd_a/b_plait_sf"/>
</dbReference>
<dbReference type="Pfam" id="PF00076">
    <property type="entry name" value="RRM_1"/>
    <property type="match status" value="2"/>
</dbReference>
<comment type="caution">
    <text evidence="5">The sequence shown here is derived from an EMBL/GenBank/DDBJ whole genome shotgun (WGS) entry which is preliminary data.</text>
</comment>
<dbReference type="OrthoDB" id="1875751at2759"/>
<keyword evidence="6" id="KW-1185">Reference proteome</keyword>
<evidence type="ECO:0000256" key="1">
    <source>
        <dbReference type="ARBA" id="ARBA00004123"/>
    </source>
</evidence>
<dbReference type="PANTHER" id="PTHR48033:SF10">
    <property type="entry name" value="RNA-BINDING PROTEIN SQUID"/>
    <property type="match status" value="1"/>
</dbReference>
<protein>
    <submittedName>
        <fullName evidence="5">RNA-binding protein squid</fullName>
    </submittedName>
</protein>
<dbReference type="GO" id="GO:0000785">
    <property type="term" value="C:chromatin"/>
    <property type="evidence" value="ECO:0007669"/>
    <property type="project" value="TreeGrafter"/>
</dbReference>
<evidence type="ECO:0000256" key="2">
    <source>
        <dbReference type="ARBA" id="ARBA00023242"/>
    </source>
</evidence>
<dbReference type="EMBL" id="MTYJ01000130">
    <property type="protein sequence ID" value="OQV13079.1"/>
    <property type="molecule type" value="Genomic_DNA"/>
</dbReference>
<keyword evidence="3" id="KW-0694">RNA-binding</keyword>
<organism evidence="5 6">
    <name type="scientific">Hypsibius exemplaris</name>
    <name type="common">Freshwater tardigrade</name>
    <dbReference type="NCBI Taxonomy" id="2072580"/>
    <lineage>
        <taxon>Eukaryota</taxon>
        <taxon>Metazoa</taxon>
        <taxon>Ecdysozoa</taxon>
        <taxon>Tardigrada</taxon>
        <taxon>Eutardigrada</taxon>
        <taxon>Parachela</taxon>
        <taxon>Hypsibioidea</taxon>
        <taxon>Hypsibiidae</taxon>
        <taxon>Hypsibius</taxon>
    </lineage>
</organism>